<evidence type="ECO:0000313" key="1">
    <source>
        <dbReference type="EMBL" id="KRZ76062.1"/>
    </source>
</evidence>
<reference evidence="1 2" key="1">
    <citation type="submission" date="2015-01" db="EMBL/GenBank/DDBJ databases">
        <title>Evolution of Trichinella species and genotypes.</title>
        <authorList>
            <person name="Korhonen P.K."/>
            <person name="Edoardo P."/>
            <person name="Giuseppe L.R."/>
            <person name="Gasser R.B."/>
        </authorList>
    </citation>
    <scope>NUCLEOTIDE SEQUENCE [LARGE SCALE GENOMIC DNA]</scope>
    <source>
        <strain evidence="1">ISS1980</strain>
    </source>
</reference>
<dbReference type="AlphaFoldDB" id="A0A0V1MX24"/>
<feature type="non-terminal residue" evidence="1">
    <location>
        <position position="1"/>
    </location>
</feature>
<organism evidence="1 2">
    <name type="scientific">Trichinella papuae</name>
    <dbReference type="NCBI Taxonomy" id="268474"/>
    <lineage>
        <taxon>Eukaryota</taxon>
        <taxon>Metazoa</taxon>
        <taxon>Ecdysozoa</taxon>
        <taxon>Nematoda</taxon>
        <taxon>Enoplea</taxon>
        <taxon>Dorylaimia</taxon>
        <taxon>Trichinellida</taxon>
        <taxon>Trichinellidae</taxon>
        <taxon>Trichinella</taxon>
    </lineage>
</organism>
<name>A0A0V1MX24_9BILA</name>
<sequence>LQSNANVLPLFTVCQQPLNPKLLGSLYNMASMASAVECRACLCFTVALRRKTLELTLHVLINVACRRYQ</sequence>
<keyword evidence="2" id="KW-1185">Reference proteome</keyword>
<evidence type="ECO:0000313" key="2">
    <source>
        <dbReference type="Proteomes" id="UP000054843"/>
    </source>
</evidence>
<accession>A0A0V1MX24</accession>
<protein>
    <submittedName>
        <fullName evidence="1">Uncharacterized protein</fullName>
    </submittedName>
</protein>
<gene>
    <name evidence="1" type="ORF">T10_3036</name>
</gene>
<comment type="caution">
    <text evidence="1">The sequence shown here is derived from an EMBL/GenBank/DDBJ whole genome shotgun (WGS) entry which is preliminary data.</text>
</comment>
<dbReference type="EMBL" id="JYDO01000032">
    <property type="protein sequence ID" value="KRZ76062.1"/>
    <property type="molecule type" value="Genomic_DNA"/>
</dbReference>
<dbReference type="Proteomes" id="UP000054843">
    <property type="component" value="Unassembled WGS sequence"/>
</dbReference>
<proteinExistence type="predicted"/>